<protein>
    <submittedName>
        <fullName evidence="1">Uncharacterized protein</fullName>
    </submittedName>
</protein>
<accession>A0A6H1NXW2</accession>
<reference evidence="1 2" key="1">
    <citation type="submission" date="2020-04" db="EMBL/GenBank/DDBJ databases">
        <title>Genome-Wide Identification of 5-Methylcytosine Sites in Bacterial Genomes By High-Throughput Sequencing of MspJI Restriction Fragments.</title>
        <authorList>
            <person name="Wu V."/>
        </authorList>
    </citation>
    <scope>NUCLEOTIDE SEQUENCE [LARGE SCALE GENOMIC DNA]</scope>
    <source>
        <strain evidence="1 2">S2</strain>
    </source>
</reference>
<reference evidence="1 2" key="2">
    <citation type="submission" date="2020-04" db="EMBL/GenBank/DDBJ databases">
        <authorList>
            <person name="Fomenkov A."/>
            <person name="Anton B.P."/>
            <person name="Roberts R.J."/>
        </authorList>
    </citation>
    <scope>NUCLEOTIDE SEQUENCE [LARGE SCALE GENOMIC DNA]</scope>
    <source>
        <strain evidence="1 2">S2</strain>
    </source>
</reference>
<evidence type="ECO:0000313" key="1">
    <source>
        <dbReference type="EMBL" id="QIZ05911.1"/>
    </source>
</evidence>
<name>A0A6H1NXW2_PRIMG</name>
<organism evidence="1 2">
    <name type="scientific">Priestia megaterium</name>
    <name type="common">Bacillus megaterium</name>
    <dbReference type="NCBI Taxonomy" id="1404"/>
    <lineage>
        <taxon>Bacteria</taxon>
        <taxon>Bacillati</taxon>
        <taxon>Bacillota</taxon>
        <taxon>Bacilli</taxon>
        <taxon>Bacillales</taxon>
        <taxon>Bacillaceae</taxon>
        <taxon>Priestia</taxon>
    </lineage>
</organism>
<proteinExistence type="predicted"/>
<sequence length="79" mass="9152">MQSAKRINSGVSTSMGLYSINFYDFASMRDKKVSKTVDKDIKREIKNIGTYHRIILNGETFFRECDESLDSYDDELLSE</sequence>
<evidence type="ECO:0000313" key="2">
    <source>
        <dbReference type="Proteomes" id="UP000501868"/>
    </source>
</evidence>
<dbReference type="AlphaFoldDB" id="A0A6H1NXW2"/>
<gene>
    <name evidence="1" type="ORF">HFZ78_03355</name>
</gene>
<dbReference type="EMBL" id="CP051128">
    <property type="protein sequence ID" value="QIZ05911.1"/>
    <property type="molecule type" value="Genomic_DNA"/>
</dbReference>
<dbReference type="Proteomes" id="UP000501868">
    <property type="component" value="Chromosome"/>
</dbReference>